<keyword evidence="3" id="KW-1185">Reference proteome</keyword>
<feature type="compositionally biased region" description="Low complexity" evidence="1">
    <location>
        <begin position="278"/>
        <end position="317"/>
    </location>
</feature>
<organism evidence="2 3">
    <name type="scientific">Paramuricea clavata</name>
    <name type="common">Red gorgonian</name>
    <name type="synonym">Violescent sea-whip</name>
    <dbReference type="NCBI Taxonomy" id="317549"/>
    <lineage>
        <taxon>Eukaryota</taxon>
        <taxon>Metazoa</taxon>
        <taxon>Cnidaria</taxon>
        <taxon>Anthozoa</taxon>
        <taxon>Octocorallia</taxon>
        <taxon>Malacalcyonacea</taxon>
        <taxon>Plexauridae</taxon>
        <taxon>Paramuricea</taxon>
    </lineage>
</organism>
<evidence type="ECO:0000313" key="2">
    <source>
        <dbReference type="EMBL" id="CAB4034482.1"/>
    </source>
</evidence>
<feature type="compositionally biased region" description="Basic and acidic residues" evidence="1">
    <location>
        <begin position="489"/>
        <end position="502"/>
    </location>
</feature>
<feature type="region of interest" description="Disordered" evidence="1">
    <location>
        <begin position="489"/>
        <end position="521"/>
    </location>
</feature>
<name>A0A7D9M0D6_PARCT</name>
<sequence length="521" mass="56510">MTGEGGHNRNWACGCKPGVLGPPVSPIPPMLRSTIEQLGYGPPLSWKLEQDTLLTKLALKWTTNTGQPSNKLTLFPPSLMTAIASLQTSPASWSLEQVDNHLLCCLTWTTPTTSTPASPTSTLDDSGYSSPPQSPTSPTRPCTPDLSPVRLDFPSTIVTSMKTSTIPNKQTQDASTATTTEIIVATSTQTSPPTAMDASTQTSTNFNQQTQDASTDPSTTTLVTSSTFCQTSTPATVGIGVQTSTLLPNSCQDAATSTTGPVVTAASSQTLQPLTKVSTTQTPVQDPTPSTSTTSTQASFSFIPTSNPPTANTSTTTSKKKKKKGKPAPVSSTDVATEYDPPTIQYRHCRLCHNPNFDDTNAISHLLTCDDLPRHLLHYRTAFFKQQSLTTGIPIESLQTQTALFLTTHKIEETDPDAPNSTKDYLIGQLFLSAMPEFEQVEHYHAALCKFTHHLVSATMKHVKLDPASNHQQLFYLQGVDSLLHDDVEPDHPHHPFDHLELYPDNESLLDDDDYGYDDEY</sequence>
<feature type="region of interest" description="Disordered" evidence="1">
    <location>
        <begin position="187"/>
        <end position="219"/>
    </location>
</feature>
<gene>
    <name evidence="2" type="ORF">PACLA_8A075528</name>
</gene>
<accession>A0A7D9M0D6</accession>
<dbReference type="Proteomes" id="UP001152795">
    <property type="component" value="Unassembled WGS sequence"/>
</dbReference>
<evidence type="ECO:0000313" key="3">
    <source>
        <dbReference type="Proteomes" id="UP001152795"/>
    </source>
</evidence>
<proteinExistence type="predicted"/>
<dbReference type="EMBL" id="CACRXK020020155">
    <property type="protein sequence ID" value="CAB4034482.1"/>
    <property type="molecule type" value="Genomic_DNA"/>
</dbReference>
<comment type="caution">
    <text evidence="2">The sequence shown here is derived from an EMBL/GenBank/DDBJ whole genome shotgun (WGS) entry which is preliminary data.</text>
</comment>
<feature type="region of interest" description="Disordered" evidence="1">
    <location>
        <begin position="274"/>
        <end position="337"/>
    </location>
</feature>
<evidence type="ECO:0000256" key="1">
    <source>
        <dbReference type="SAM" id="MobiDB-lite"/>
    </source>
</evidence>
<feature type="compositionally biased region" description="Low complexity" evidence="1">
    <location>
        <begin position="113"/>
        <end position="122"/>
    </location>
</feature>
<dbReference type="AlphaFoldDB" id="A0A7D9M0D6"/>
<feature type="region of interest" description="Disordered" evidence="1">
    <location>
        <begin position="113"/>
        <end position="151"/>
    </location>
</feature>
<feature type="compositionally biased region" description="Low complexity" evidence="1">
    <location>
        <begin position="199"/>
        <end position="211"/>
    </location>
</feature>
<reference evidence="2" key="1">
    <citation type="submission" date="2020-04" db="EMBL/GenBank/DDBJ databases">
        <authorList>
            <person name="Alioto T."/>
            <person name="Alioto T."/>
            <person name="Gomez Garrido J."/>
        </authorList>
    </citation>
    <scope>NUCLEOTIDE SEQUENCE</scope>
    <source>
        <strain evidence="2">A484AB</strain>
    </source>
</reference>
<feature type="compositionally biased region" description="Acidic residues" evidence="1">
    <location>
        <begin position="508"/>
        <end position="521"/>
    </location>
</feature>
<protein>
    <submittedName>
        <fullName evidence="2">Uncharacterized protein</fullName>
    </submittedName>
</protein>